<reference evidence="1" key="2">
    <citation type="submission" date="2017-11" db="EMBL/GenBank/DDBJ databases">
        <title>Coralsnake Venomics: Analyses of Venom Gland Transcriptomes and Proteomes of Six Brazilian Taxa.</title>
        <authorList>
            <person name="Aird S.D."/>
            <person name="Jorge da Silva N."/>
            <person name="Qiu L."/>
            <person name="Villar-Briones A."/>
            <person name="Aparecida-Saddi V."/>
            <person name="Campos-Telles M.P."/>
            <person name="Grau M."/>
            <person name="Mikheyev A.S."/>
        </authorList>
    </citation>
    <scope>NUCLEOTIDE SEQUENCE</scope>
    <source>
        <tissue evidence="1">Venom_gland</tissue>
    </source>
</reference>
<proteinExistence type="predicted"/>
<sequence>MLQLIQYNKVFELNVKCFQAGGMHFSLNNLFQANWLCWMDPDTRKIGQGSVGKRSPTLLIRCQSSKLWRIQSCGQAAFGHAKNRKIQLIFRFHKRRKECISFWEAECPGQVELFPRATDPRHFNLFCGLLS</sequence>
<reference evidence="1" key="1">
    <citation type="submission" date="2017-07" db="EMBL/GenBank/DDBJ databases">
        <authorList>
            <person name="Mikheyev A."/>
            <person name="Grau M."/>
        </authorList>
    </citation>
    <scope>NUCLEOTIDE SEQUENCE</scope>
    <source>
        <tissue evidence="1">Venom_gland</tissue>
    </source>
</reference>
<accession>A0A2D4J8P9</accession>
<dbReference type="AlphaFoldDB" id="A0A2D4J8P9"/>
<protein>
    <submittedName>
        <fullName evidence="1">Uncharacterized protein</fullName>
    </submittedName>
</protein>
<organism evidence="1">
    <name type="scientific">Micrurus lemniscatus lemniscatus</name>
    <dbReference type="NCBI Taxonomy" id="129467"/>
    <lineage>
        <taxon>Eukaryota</taxon>
        <taxon>Metazoa</taxon>
        <taxon>Chordata</taxon>
        <taxon>Craniata</taxon>
        <taxon>Vertebrata</taxon>
        <taxon>Euteleostomi</taxon>
        <taxon>Lepidosauria</taxon>
        <taxon>Squamata</taxon>
        <taxon>Bifurcata</taxon>
        <taxon>Unidentata</taxon>
        <taxon>Episquamata</taxon>
        <taxon>Toxicofera</taxon>
        <taxon>Serpentes</taxon>
        <taxon>Colubroidea</taxon>
        <taxon>Elapidae</taxon>
        <taxon>Elapinae</taxon>
        <taxon>Micrurus</taxon>
    </lineage>
</organism>
<evidence type="ECO:0000313" key="1">
    <source>
        <dbReference type="EMBL" id="LAA92764.1"/>
    </source>
</evidence>
<dbReference type="EMBL" id="IACK01155812">
    <property type="protein sequence ID" value="LAA92768.1"/>
    <property type="molecule type" value="Transcribed_RNA"/>
</dbReference>
<name>A0A2D4J8P9_MICLE</name>
<dbReference type="EMBL" id="IACK01155811">
    <property type="protein sequence ID" value="LAA92764.1"/>
    <property type="molecule type" value="Transcribed_RNA"/>
</dbReference>